<sequence>MAGPRRRRSMKQLTNTKSFASTIPLKNDNASNIGVSSTIVEVSENVPLENDTNTGVLSTIVEASNTVVEASENVENVPDTFQEKSIRNSKNRACLTTLPRSSSISLLGYGDIDLHKAEFTDKNGNWVDEEREDKYQLRMEFLRMRLQYAQNIWTTLGYIRGNGRGPKPPKKVRSSSTILPPLVLDEQMQNELTKTKGKLIQATKKLDETGKELVVTKKKLNRQEKMIDWMKGIVIEKFGMTLPTLYSDDEYDDGDWKTVEVWQDRWLEGMENGMISSKKPDGCQILMVNQLIKDNHWDIELM</sequence>
<dbReference type="EMBL" id="JBJUIK010000015">
    <property type="protein sequence ID" value="KAL3502615.1"/>
    <property type="molecule type" value="Genomic_DNA"/>
</dbReference>
<evidence type="ECO:0000313" key="1">
    <source>
        <dbReference type="EMBL" id="KAL3502615.1"/>
    </source>
</evidence>
<name>A0ABD2Y9W6_9GENT</name>
<dbReference type="AlphaFoldDB" id="A0ABD2Y9W6"/>
<evidence type="ECO:0000313" key="2">
    <source>
        <dbReference type="Proteomes" id="UP001630127"/>
    </source>
</evidence>
<dbReference type="Proteomes" id="UP001630127">
    <property type="component" value="Unassembled WGS sequence"/>
</dbReference>
<keyword evidence="2" id="KW-1185">Reference proteome</keyword>
<comment type="caution">
    <text evidence="1">The sequence shown here is derived from an EMBL/GenBank/DDBJ whole genome shotgun (WGS) entry which is preliminary data.</text>
</comment>
<reference evidence="1 2" key="1">
    <citation type="submission" date="2024-11" db="EMBL/GenBank/DDBJ databases">
        <title>A near-complete genome assembly of Cinchona calisaya.</title>
        <authorList>
            <person name="Lian D.C."/>
            <person name="Zhao X.W."/>
            <person name="Wei L."/>
        </authorList>
    </citation>
    <scope>NUCLEOTIDE SEQUENCE [LARGE SCALE GENOMIC DNA]</scope>
    <source>
        <tissue evidence="1">Nenye</tissue>
    </source>
</reference>
<organism evidence="1 2">
    <name type="scientific">Cinchona calisaya</name>
    <dbReference type="NCBI Taxonomy" id="153742"/>
    <lineage>
        <taxon>Eukaryota</taxon>
        <taxon>Viridiplantae</taxon>
        <taxon>Streptophyta</taxon>
        <taxon>Embryophyta</taxon>
        <taxon>Tracheophyta</taxon>
        <taxon>Spermatophyta</taxon>
        <taxon>Magnoliopsida</taxon>
        <taxon>eudicotyledons</taxon>
        <taxon>Gunneridae</taxon>
        <taxon>Pentapetalae</taxon>
        <taxon>asterids</taxon>
        <taxon>lamiids</taxon>
        <taxon>Gentianales</taxon>
        <taxon>Rubiaceae</taxon>
        <taxon>Cinchonoideae</taxon>
        <taxon>Cinchoneae</taxon>
        <taxon>Cinchona</taxon>
    </lineage>
</organism>
<protein>
    <submittedName>
        <fullName evidence="1">Uncharacterized protein</fullName>
    </submittedName>
</protein>
<proteinExistence type="predicted"/>
<accession>A0ABD2Y9W6</accession>
<gene>
    <name evidence="1" type="ORF">ACH5RR_037064</name>
</gene>